<protein>
    <submittedName>
        <fullName evidence="7">Lipopolysaccharide assembly protein LapA domain-containing protein</fullName>
    </submittedName>
</protein>
<evidence type="ECO:0000313" key="8">
    <source>
        <dbReference type="Proteomes" id="UP001082899"/>
    </source>
</evidence>
<evidence type="ECO:0000259" key="6">
    <source>
        <dbReference type="Pfam" id="PF06305"/>
    </source>
</evidence>
<name>A0ABT3ZRS8_9BURK</name>
<keyword evidence="3 5" id="KW-1133">Transmembrane helix</keyword>
<dbReference type="Pfam" id="PF06305">
    <property type="entry name" value="LapA_dom"/>
    <property type="match status" value="1"/>
</dbReference>
<accession>A0ABT3ZRS8</accession>
<dbReference type="InterPro" id="IPR010445">
    <property type="entry name" value="LapA_dom"/>
</dbReference>
<keyword evidence="8" id="KW-1185">Reference proteome</keyword>
<proteinExistence type="predicted"/>
<organism evidence="7 8">
    <name type="scientific">Robbsia betulipollinis</name>
    <dbReference type="NCBI Taxonomy" id="2981849"/>
    <lineage>
        <taxon>Bacteria</taxon>
        <taxon>Pseudomonadati</taxon>
        <taxon>Pseudomonadota</taxon>
        <taxon>Betaproteobacteria</taxon>
        <taxon>Burkholderiales</taxon>
        <taxon>Burkholderiaceae</taxon>
        <taxon>Robbsia</taxon>
    </lineage>
</organism>
<feature type="domain" description="Lipopolysaccharide assembly protein A" evidence="6">
    <location>
        <begin position="28"/>
        <end position="81"/>
    </location>
</feature>
<gene>
    <name evidence="7" type="ORF">OVY01_15765</name>
</gene>
<evidence type="ECO:0000256" key="5">
    <source>
        <dbReference type="SAM" id="Phobius"/>
    </source>
</evidence>
<dbReference type="EMBL" id="JAPMXC010000005">
    <property type="protein sequence ID" value="MCY0388640.1"/>
    <property type="molecule type" value="Genomic_DNA"/>
</dbReference>
<feature type="transmembrane region" description="Helical" evidence="5">
    <location>
        <begin position="40"/>
        <end position="65"/>
    </location>
</feature>
<dbReference type="RefSeq" id="WP_267848523.1">
    <property type="nucleotide sequence ID" value="NZ_JAPMXC010000005.1"/>
</dbReference>
<dbReference type="Proteomes" id="UP001082899">
    <property type="component" value="Unassembled WGS sequence"/>
</dbReference>
<keyword evidence="2 5" id="KW-0812">Transmembrane</keyword>
<evidence type="ECO:0000256" key="3">
    <source>
        <dbReference type="ARBA" id="ARBA00022989"/>
    </source>
</evidence>
<comment type="caution">
    <text evidence="7">The sequence shown here is derived from an EMBL/GenBank/DDBJ whole genome shotgun (WGS) entry which is preliminary data.</text>
</comment>
<keyword evidence="1" id="KW-1003">Cell membrane</keyword>
<evidence type="ECO:0000256" key="1">
    <source>
        <dbReference type="ARBA" id="ARBA00022475"/>
    </source>
</evidence>
<keyword evidence="4 5" id="KW-0472">Membrane</keyword>
<evidence type="ECO:0000256" key="4">
    <source>
        <dbReference type="ARBA" id="ARBA00023136"/>
    </source>
</evidence>
<reference evidence="7" key="1">
    <citation type="submission" date="2022-11" db="EMBL/GenBank/DDBJ databases">
        <title>Robbsia betulipollinis sp. nov., isolated from pollen of birch (Betula pendula).</title>
        <authorList>
            <person name="Shi H."/>
            <person name="Ambika Manirajan B."/>
            <person name="Ratering S."/>
            <person name="Geissler-Plaum R."/>
            <person name="Schnell S."/>
        </authorList>
    </citation>
    <scope>NUCLEOTIDE SEQUENCE</scope>
    <source>
        <strain evidence="7">Bb-Pol-6</strain>
    </source>
</reference>
<evidence type="ECO:0000256" key="2">
    <source>
        <dbReference type="ARBA" id="ARBA00022692"/>
    </source>
</evidence>
<sequence length="97" mass="10891">MKFFVWLIRILIFIAFLVLALANLQEGSLNLLAGYTWSAPMILIGLVFFVIGALAGLLAALPGWFRRGRELARLRRELQVAREGRDPADLPPFPPIM</sequence>
<evidence type="ECO:0000313" key="7">
    <source>
        <dbReference type="EMBL" id="MCY0388640.1"/>
    </source>
</evidence>